<dbReference type="RefSeq" id="WP_067303919.1">
    <property type="nucleotide sequence ID" value="NZ_LRMV01000019.1"/>
</dbReference>
<protein>
    <recommendedName>
        <fullName evidence="3">PAAR motif-containing protein</fullName>
    </recommendedName>
</protein>
<dbReference type="Proteomes" id="UP000198226">
    <property type="component" value="Chromosome I"/>
</dbReference>
<dbReference type="AlphaFoldDB" id="A0A109IN41"/>
<accession>A0A109IN41</accession>
<dbReference type="EMBL" id="LT607752">
    <property type="protein sequence ID" value="SCG39442.1"/>
    <property type="molecule type" value="Genomic_DNA"/>
</dbReference>
<organism evidence="1 2">
    <name type="scientific">Micromonospora rifamycinica</name>
    <dbReference type="NCBI Taxonomy" id="291594"/>
    <lineage>
        <taxon>Bacteria</taxon>
        <taxon>Bacillati</taxon>
        <taxon>Actinomycetota</taxon>
        <taxon>Actinomycetes</taxon>
        <taxon>Micromonosporales</taxon>
        <taxon>Micromonosporaceae</taxon>
        <taxon>Micromonospora</taxon>
    </lineage>
</organism>
<dbReference type="OrthoDB" id="675629at2"/>
<gene>
    <name evidence="1" type="ORF">GA0070623_0548</name>
</gene>
<name>A0A109IN41_9ACTN</name>
<keyword evidence="2" id="KW-1185">Reference proteome</keyword>
<evidence type="ECO:0000313" key="1">
    <source>
        <dbReference type="EMBL" id="SCG39442.1"/>
    </source>
</evidence>
<evidence type="ECO:0008006" key="3">
    <source>
        <dbReference type="Google" id="ProtNLM"/>
    </source>
</evidence>
<reference evidence="2" key="1">
    <citation type="submission" date="2016-06" db="EMBL/GenBank/DDBJ databases">
        <authorList>
            <person name="Varghese N."/>
            <person name="Submissions Spin"/>
        </authorList>
    </citation>
    <scope>NUCLEOTIDE SEQUENCE [LARGE SCALE GENOMIC DNA]</scope>
    <source>
        <strain evidence="2">DSM 44983</strain>
    </source>
</reference>
<sequence>MPGPLLHVGAVLTCPHTGPVTPQTGNARVLVNGLPVVTATDAYPVTGCPFQVPVGAGTKPQPCVQLQWTTPAARVLVNGQPPVLGTSVGLGVSAEGVPQGPPTVAGVQVRAVAT</sequence>
<evidence type="ECO:0000313" key="2">
    <source>
        <dbReference type="Proteomes" id="UP000198226"/>
    </source>
</evidence>
<proteinExistence type="predicted"/>